<accession>A0A2H0VGF6</accession>
<organism evidence="1 2">
    <name type="scientific">Candidatus Colwellbacteria bacterium CG10_big_fil_rev_8_21_14_0_10_42_22</name>
    <dbReference type="NCBI Taxonomy" id="1974540"/>
    <lineage>
        <taxon>Bacteria</taxon>
        <taxon>Candidatus Colwelliibacteriota</taxon>
    </lineage>
</organism>
<protein>
    <submittedName>
        <fullName evidence="1">Uncharacterized protein</fullName>
    </submittedName>
</protein>
<dbReference type="Proteomes" id="UP000231466">
    <property type="component" value="Unassembled WGS sequence"/>
</dbReference>
<reference evidence="2" key="1">
    <citation type="submission" date="2017-09" db="EMBL/GenBank/DDBJ databases">
        <title>Depth-based differentiation of microbial function through sediment-hosted aquifers and enrichment of novel symbionts in the deep terrestrial subsurface.</title>
        <authorList>
            <person name="Probst A.J."/>
            <person name="Ladd B."/>
            <person name="Jarett J.K."/>
            <person name="Geller-Mcgrath D.E."/>
            <person name="Sieber C.M.K."/>
            <person name="Emerson J.B."/>
            <person name="Anantharaman K."/>
            <person name="Thomas B.C."/>
            <person name="Malmstrom R."/>
            <person name="Stieglmeier M."/>
            <person name="Klingl A."/>
            <person name="Woyke T."/>
            <person name="Ryan C.M."/>
            <person name="Banfield J.F."/>
        </authorList>
    </citation>
    <scope>NUCLEOTIDE SEQUENCE [LARGE SCALE GENOMIC DNA]</scope>
</reference>
<dbReference type="AlphaFoldDB" id="A0A2H0VGF6"/>
<dbReference type="EMBL" id="PFAH01000002">
    <property type="protein sequence ID" value="PIR98153.1"/>
    <property type="molecule type" value="Genomic_DNA"/>
</dbReference>
<sequence length="110" mass="12784">MEREKDGLTHPLAFNIFLDTRTLEVGVFGRQRVILSQGEEERLLCRTLTVWGAYRVADSVIRNHKRPLTGAKSWFAPRPFRVVVQAAKPLLFFWQEELSPHYVGDAYIIR</sequence>
<evidence type="ECO:0000313" key="1">
    <source>
        <dbReference type="EMBL" id="PIR98153.1"/>
    </source>
</evidence>
<comment type="caution">
    <text evidence="1">The sequence shown here is derived from an EMBL/GenBank/DDBJ whole genome shotgun (WGS) entry which is preliminary data.</text>
</comment>
<name>A0A2H0VGF6_9BACT</name>
<gene>
    <name evidence="1" type="ORF">COT89_00350</name>
</gene>
<proteinExistence type="predicted"/>
<evidence type="ECO:0000313" key="2">
    <source>
        <dbReference type="Proteomes" id="UP000231466"/>
    </source>
</evidence>